<protein>
    <submittedName>
        <fullName evidence="2">ATPase</fullName>
    </submittedName>
</protein>
<dbReference type="Proteomes" id="UP000463051">
    <property type="component" value="Unassembled WGS sequence"/>
</dbReference>
<keyword evidence="3" id="KW-1185">Reference proteome</keyword>
<reference evidence="2 3" key="1">
    <citation type="submission" date="2019-11" db="EMBL/GenBank/DDBJ databases">
        <title>Paenibacillus monticola sp. nov., a novel PGPR strain isolated from mountain sample in China.</title>
        <authorList>
            <person name="Zhao Q."/>
            <person name="Li H.-P."/>
            <person name="Zhang J.-L."/>
        </authorList>
    </citation>
    <scope>NUCLEOTIDE SEQUENCE [LARGE SCALE GENOMIC DNA]</scope>
    <source>
        <strain evidence="2 3">LC-T2</strain>
    </source>
</reference>
<dbReference type="Gene3D" id="3.30.420.40">
    <property type="match status" value="2"/>
</dbReference>
<dbReference type="PANTHER" id="PTHR43190:SF3">
    <property type="entry name" value="N-ACETYL-D-GLUCOSAMINE KINASE"/>
    <property type="match status" value="1"/>
</dbReference>
<dbReference type="InterPro" id="IPR002731">
    <property type="entry name" value="ATPase_BadF"/>
</dbReference>
<proteinExistence type="predicted"/>
<name>A0A7X2L1M0_9BACL</name>
<dbReference type="Pfam" id="PF01869">
    <property type="entry name" value="BcrAD_BadFG"/>
    <property type="match status" value="1"/>
</dbReference>
<dbReference type="CDD" id="cd24007">
    <property type="entry name" value="ASKHA_NBD_eukNAGK-like"/>
    <property type="match status" value="1"/>
</dbReference>
<accession>A0A7X2L1M0</accession>
<evidence type="ECO:0000259" key="1">
    <source>
        <dbReference type="Pfam" id="PF01869"/>
    </source>
</evidence>
<organism evidence="2 3">
    <name type="scientific">Paenibacillus monticola</name>
    <dbReference type="NCBI Taxonomy" id="2666075"/>
    <lineage>
        <taxon>Bacteria</taxon>
        <taxon>Bacillati</taxon>
        <taxon>Bacillota</taxon>
        <taxon>Bacilli</taxon>
        <taxon>Bacillales</taxon>
        <taxon>Paenibacillaceae</taxon>
        <taxon>Paenibacillus</taxon>
    </lineage>
</organism>
<dbReference type="AlphaFoldDB" id="A0A7X2L1M0"/>
<dbReference type="InterPro" id="IPR043129">
    <property type="entry name" value="ATPase_NBD"/>
</dbReference>
<evidence type="ECO:0000313" key="2">
    <source>
        <dbReference type="EMBL" id="MRN53260.1"/>
    </source>
</evidence>
<sequence>MTYYLGIDGGATKTYALLCDEWGNVLGKGRSGNGNHQAGMTEAAFSIREATIEALADTGLQLADIEHAYLGLAGADREADYKLLHRMIQQIGFTKYTLNCDTIIGLRAGTPRHFGIALICGTGTNAAGRNRQGQYYQCGGFSYMHGDFGGGATLSIEVFRSVIRAWDGREQPTLLTELLLNRLGYEQVGEMQNDFLDHAKQVPVDAARLLFDAADEGDVVAMEILHRQGVELGKSAVAVIHKLEMEQDIFDVVLVGSLLTRGDRGWIRKPIEQAVLAVAPRATVVTLTTEPVVGAVWSAMEYSGIGISDAVYEKMRVYQDFEAIRITNKSEVMELGSEART</sequence>
<feature type="domain" description="ATPase BadF/BadG/BcrA/BcrD type" evidence="1">
    <location>
        <begin position="5"/>
        <end position="296"/>
    </location>
</feature>
<gene>
    <name evidence="2" type="ORF">GJB61_09675</name>
</gene>
<dbReference type="InterPro" id="IPR052519">
    <property type="entry name" value="Euk-type_GlcNAc_Kinase"/>
</dbReference>
<evidence type="ECO:0000313" key="3">
    <source>
        <dbReference type="Proteomes" id="UP000463051"/>
    </source>
</evidence>
<dbReference type="EMBL" id="WJXB01000003">
    <property type="protein sequence ID" value="MRN53260.1"/>
    <property type="molecule type" value="Genomic_DNA"/>
</dbReference>
<dbReference type="RefSeq" id="WP_154118306.1">
    <property type="nucleotide sequence ID" value="NZ_WJXB01000003.1"/>
</dbReference>
<comment type="caution">
    <text evidence="2">The sequence shown here is derived from an EMBL/GenBank/DDBJ whole genome shotgun (WGS) entry which is preliminary data.</text>
</comment>
<dbReference type="PANTHER" id="PTHR43190">
    <property type="entry name" value="N-ACETYL-D-GLUCOSAMINE KINASE"/>
    <property type="match status" value="1"/>
</dbReference>
<dbReference type="SUPFAM" id="SSF53067">
    <property type="entry name" value="Actin-like ATPase domain"/>
    <property type="match status" value="2"/>
</dbReference>